<feature type="compositionally biased region" description="Basic and acidic residues" evidence="1">
    <location>
        <begin position="209"/>
        <end position="227"/>
    </location>
</feature>
<reference evidence="2 3" key="1">
    <citation type="journal article" date="2013" name="Genome Biol.">
        <title>Genome of Acanthamoeba castellanii highlights extensive lateral gene transfer and early evolution of tyrosine kinase signaling.</title>
        <authorList>
            <person name="Clarke M."/>
            <person name="Lohan A.J."/>
            <person name="Liu B."/>
            <person name="Lagkouvardos I."/>
            <person name="Roy S."/>
            <person name="Zafar N."/>
            <person name="Bertelli C."/>
            <person name="Schilde C."/>
            <person name="Kianianmomeni A."/>
            <person name="Burglin T.R."/>
            <person name="Frech C."/>
            <person name="Turcotte B."/>
            <person name="Kopec K.O."/>
            <person name="Synnott J.M."/>
            <person name="Choo C."/>
            <person name="Paponov I."/>
            <person name="Finkler A."/>
            <person name="Soon Heng Tan C."/>
            <person name="Hutchins A.P."/>
            <person name="Weinmeier T."/>
            <person name="Rattei T."/>
            <person name="Chu J.S."/>
            <person name="Gimenez G."/>
            <person name="Irimia M."/>
            <person name="Rigden D.J."/>
            <person name="Fitzpatrick D.A."/>
            <person name="Lorenzo-Morales J."/>
            <person name="Bateman A."/>
            <person name="Chiu C.H."/>
            <person name="Tang P."/>
            <person name="Hegemann P."/>
            <person name="Fromm H."/>
            <person name="Raoult D."/>
            <person name="Greub G."/>
            <person name="Miranda-Saavedra D."/>
            <person name="Chen N."/>
            <person name="Nash P."/>
            <person name="Ginger M.L."/>
            <person name="Horn M."/>
            <person name="Schaap P."/>
            <person name="Caler L."/>
            <person name="Loftus B."/>
        </authorList>
    </citation>
    <scope>NUCLEOTIDE SEQUENCE [LARGE SCALE GENOMIC DNA]</scope>
    <source>
        <strain evidence="2 3">Neff</strain>
    </source>
</reference>
<name>L8H6G9_ACACF</name>
<sequence>MEGEQELGMLEVESSDRAQELLSVFSKVRDRLHHEGGITALPLDFPIRELNHDSYMGITYTLHGNWKEVGRRRVAHENVVESIGIRLRYQNSRKCYDLNTLLATLLHEFAHAITRGEMLNGHTEEGRRCRGWHDIAHTDEFYANFALILEKAEALDIFTLPGDARSKFTKKNLIKYDKIDSQVADLNGEAEGEEEDASLPRFLQSEVKSGGRQEEADDVRPARPQAEEPLRLTLSRNGQRKMVVLSPRNMDALAKLVKQKFRVKAHKVTDTKGRPIVDADLLQLAQDATLNIA</sequence>
<dbReference type="EMBL" id="KB007908">
    <property type="protein sequence ID" value="ELR21079.1"/>
    <property type="molecule type" value="Genomic_DNA"/>
</dbReference>
<evidence type="ECO:0000313" key="3">
    <source>
        <dbReference type="Proteomes" id="UP000011083"/>
    </source>
</evidence>
<proteinExistence type="predicted"/>
<feature type="region of interest" description="Disordered" evidence="1">
    <location>
        <begin position="207"/>
        <end position="227"/>
    </location>
</feature>
<dbReference type="GeneID" id="14921955"/>
<organism evidence="2 3">
    <name type="scientific">Acanthamoeba castellanii (strain ATCC 30010 / Neff)</name>
    <dbReference type="NCBI Taxonomy" id="1257118"/>
    <lineage>
        <taxon>Eukaryota</taxon>
        <taxon>Amoebozoa</taxon>
        <taxon>Discosea</taxon>
        <taxon>Longamoebia</taxon>
        <taxon>Centramoebida</taxon>
        <taxon>Acanthamoebidae</taxon>
        <taxon>Acanthamoeba</taxon>
    </lineage>
</organism>
<protein>
    <recommendedName>
        <fullName evidence="4">SprT-like domain-containing protein</fullName>
    </recommendedName>
</protein>
<dbReference type="Proteomes" id="UP000011083">
    <property type="component" value="Unassembled WGS sequence"/>
</dbReference>
<dbReference type="KEGG" id="acan:ACA1_282440"/>
<evidence type="ECO:0008006" key="4">
    <source>
        <dbReference type="Google" id="ProtNLM"/>
    </source>
</evidence>
<evidence type="ECO:0000313" key="2">
    <source>
        <dbReference type="EMBL" id="ELR21079.1"/>
    </source>
</evidence>
<dbReference type="RefSeq" id="XP_004344822.1">
    <property type="nucleotide sequence ID" value="XM_004344772.1"/>
</dbReference>
<accession>L8H6G9</accession>
<keyword evidence="3" id="KW-1185">Reference proteome</keyword>
<gene>
    <name evidence="2" type="ORF">ACA1_282440</name>
</gene>
<dbReference type="VEuPathDB" id="AmoebaDB:ACA1_282440"/>
<dbReference type="AlphaFoldDB" id="L8H6G9"/>
<evidence type="ECO:0000256" key="1">
    <source>
        <dbReference type="SAM" id="MobiDB-lite"/>
    </source>
</evidence>